<reference evidence="2 3" key="1">
    <citation type="submission" date="2023-10" db="EMBL/GenBank/DDBJ databases">
        <title>Rubellicoccus peritrichatus gen. nov., sp. nov., isolated from an algae of coral reef tank.</title>
        <authorList>
            <person name="Luo J."/>
        </authorList>
    </citation>
    <scope>NUCLEOTIDE SEQUENCE [LARGE SCALE GENOMIC DNA]</scope>
    <source>
        <strain evidence="2 3">CR14</strain>
    </source>
</reference>
<dbReference type="AlphaFoldDB" id="A0AAQ3L820"/>
<gene>
    <name evidence="2" type="ORF">RZN69_12605</name>
</gene>
<keyword evidence="1" id="KW-1133">Transmembrane helix</keyword>
<keyword evidence="1" id="KW-0812">Transmembrane</keyword>
<name>A0AAQ3L820_9BACT</name>
<keyword evidence="1" id="KW-0472">Membrane</keyword>
<dbReference type="Gene3D" id="3.10.450.50">
    <property type="match status" value="1"/>
</dbReference>
<dbReference type="Proteomes" id="UP001304300">
    <property type="component" value="Chromosome"/>
</dbReference>
<proteinExistence type="predicted"/>
<evidence type="ECO:0000313" key="2">
    <source>
        <dbReference type="EMBL" id="WOO39457.1"/>
    </source>
</evidence>
<protein>
    <submittedName>
        <fullName evidence="2">Uncharacterized protein</fullName>
    </submittedName>
</protein>
<organism evidence="2 3">
    <name type="scientific">Rubellicoccus peritrichatus</name>
    <dbReference type="NCBI Taxonomy" id="3080537"/>
    <lineage>
        <taxon>Bacteria</taxon>
        <taxon>Pseudomonadati</taxon>
        <taxon>Verrucomicrobiota</taxon>
        <taxon>Opitutia</taxon>
        <taxon>Puniceicoccales</taxon>
        <taxon>Cerasicoccaceae</taxon>
        <taxon>Rubellicoccus</taxon>
    </lineage>
</organism>
<keyword evidence="3" id="KW-1185">Reference proteome</keyword>
<evidence type="ECO:0000256" key="1">
    <source>
        <dbReference type="SAM" id="Phobius"/>
    </source>
</evidence>
<dbReference type="KEGG" id="puo:RZN69_12605"/>
<dbReference type="EMBL" id="CP136920">
    <property type="protein sequence ID" value="WOO39457.1"/>
    <property type="molecule type" value="Genomic_DNA"/>
</dbReference>
<accession>A0AAQ3L820</accession>
<evidence type="ECO:0000313" key="3">
    <source>
        <dbReference type="Proteomes" id="UP001304300"/>
    </source>
</evidence>
<dbReference type="RefSeq" id="WP_317831358.1">
    <property type="nucleotide sequence ID" value="NZ_CP136920.1"/>
</dbReference>
<feature type="transmembrane region" description="Helical" evidence="1">
    <location>
        <begin position="7"/>
        <end position="25"/>
    </location>
</feature>
<sequence length="162" mass="17527">MSNIQKVGAAAIVVIAVIAYFLIGGDDAESAINKRLDELEALASKTGKESQFDMLGKAKKASGYVVEQPYLELLPGYDIVGDRDALTGMLVSLRGRVSTADVDFSGRQISIGDSGKTALVNATVSAKAEGYGDGRTHRSKYRMEWVEQNGDWLIARVELLER</sequence>